<reference evidence="1" key="1">
    <citation type="submission" date="2020-06" db="EMBL/GenBank/DDBJ databases">
        <authorList>
            <consortium name="Plant Systems Biology data submission"/>
        </authorList>
    </citation>
    <scope>NUCLEOTIDE SEQUENCE</scope>
    <source>
        <strain evidence="1">D6</strain>
    </source>
</reference>
<accession>A0A9N8F1K8</accession>
<sequence>MQKLITARSKLSRAKARKRERRLTAKGCGWQNNVLLLGFGIALTFLQCISSMTNMKYIQHLLLQTKISSMARSLTVRGSVVDGPTVVDGQTVVPYKSIMSMDLTEQETKWAHAIKEALASKDSELANKITDFEYAHGPTVVDGPTVADGPTVGLTVVHCEEDWSQMSWIEEIPSHWKLVIYETCGQTISPRFSRPWKNAGSEECTGYLQTMIDRYDNLSDINIFFQSDGLLGRGRLRKKYGKQHSPFKTIQELINATMEYSPTWNGSHFLHYGPKSLQLLNVNARNRYTRYYARQVLDTMQMPYLKIHENATSDVNATSSMTRSGACFAVSPDRIRSKPVELYKQLQTSIYNAAKLGPKMSRRPCCAMEQLWHAILGSPYVLPTNETVDHLWRAKMNFYRGTWGEELKRQKEQKQQSQ</sequence>
<name>A0A9N8F1K8_9STRA</name>
<protein>
    <submittedName>
        <fullName evidence="1">Uncharacterized protein</fullName>
    </submittedName>
</protein>
<dbReference type="Proteomes" id="UP001153069">
    <property type="component" value="Unassembled WGS sequence"/>
</dbReference>
<gene>
    <name evidence="1" type="ORF">SEMRO_3094_G343620.1</name>
</gene>
<comment type="caution">
    <text evidence="1">The sequence shown here is derived from an EMBL/GenBank/DDBJ whole genome shotgun (WGS) entry which is preliminary data.</text>
</comment>
<dbReference type="Pfam" id="PF11913">
    <property type="entry name" value="DUF3431"/>
    <property type="match status" value="1"/>
</dbReference>
<dbReference type="InterPro" id="IPR021838">
    <property type="entry name" value="DUF3431"/>
</dbReference>
<dbReference type="EMBL" id="CAICTM010003092">
    <property type="protein sequence ID" value="CAB9530883.1"/>
    <property type="molecule type" value="Genomic_DNA"/>
</dbReference>
<dbReference type="PANTHER" id="PTHR37490:SF2">
    <property type="match status" value="1"/>
</dbReference>
<keyword evidence="2" id="KW-1185">Reference proteome</keyword>
<proteinExistence type="predicted"/>
<dbReference type="PANTHER" id="PTHR37490">
    <property type="entry name" value="EXPRESSED PROTEIN"/>
    <property type="match status" value="1"/>
</dbReference>
<evidence type="ECO:0000313" key="2">
    <source>
        <dbReference type="Proteomes" id="UP001153069"/>
    </source>
</evidence>
<dbReference type="AlphaFoldDB" id="A0A9N8F1K8"/>
<evidence type="ECO:0000313" key="1">
    <source>
        <dbReference type="EMBL" id="CAB9530883.1"/>
    </source>
</evidence>
<dbReference type="OrthoDB" id="52192at2759"/>
<organism evidence="1 2">
    <name type="scientific">Seminavis robusta</name>
    <dbReference type="NCBI Taxonomy" id="568900"/>
    <lineage>
        <taxon>Eukaryota</taxon>
        <taxon>Sar</taxon>
        <taxon>Stramenopiles</taxon>
        <taxon>Ochrophyta</taxon>
        <taxon>Bacillariophyta</taxon>
        <taxon>Bacillariophyceae</taxon>
        <taxon>Bacillariophycidae</taxon>
        <taxon>Naviculales</taxon>
        <taxon>Naviculaceae</taxon>
        <taxon>Seminavis</taxon>
    </lineage>
</organism>